<evidence type="ECO:0000256" key="3">
    <source>
        <dbReference type="ARBA" id="ARBA00022989"/>
    </source>
</evidence>
<protein>
    <recommendedName>
        <fullName evidence="6">G-protein coupled receptors family 1 profile domain-containing protein</fullName>
    </recommendedName>
</protein>
<dbReference type="InterPro" id="IPR017452">
    <property type="entry name" value="GPCR_Rhodpsn_7TM"/>
</dbReference>
<evidence type="ECO:0000256" key="2">
    <source>
        <dbReference type="ARBA" id="ARBA00022692"/>
    </source>
</evidence>
<reference evidence="7 8" key="1">
    <citation type="submission" date="2013-11" db="EMBL/GenBank/DDBJ databases">
        <title>Draft genome of the bovine lungworm Dictyocaulus viviparus.</title>
        <authorList>
            <person name="Mitreva M."/>
        </authorList>
    </citation>
    <scope>NUCLEOTIDE SEQUENCE [LARGE SCALE GENOMIC DNA]</scope>
    <source>
        <strain evidence="7 8">HannoverDv2000</strain>
    </source>
</reference>
<accession>A0A0D8Y9K4</accession>
<dbReference type="STRING" id="29172.A0A0D8Y9K4"/>
<comment type="subcellular location">
    <subcellularLocation>
        <location evidence="1">Membrane</location>
    </subcellularLocation>
</comment>
<evidence type="ECO:0000256" key="1">
    <source>
        <dbReference type="ARBA" id="ARBA00004370"/>
    </source>
</evidence>
<evidence type="ECO:0000313" key="7">
    <source>
        <dbReference type="EMBL" id="KJH51241.1"/>
    </source>
</evidence>
<dbReference type="EMBL" id="KN716188">
    <property type="protein sequence ID" value="KJH51241.1"/>
    <property type="molecule type" value="Genomic_DNA"/>
</dbReference>
<evidence type="ECO:0000259" key="6">
    <source>
        <dbReference type="PROSITE" id="PS50262"/>
    </source>
</evidence>
<keyword evidence="3 5" id="KW-1133">Transmembrane helix</keyword>
<feature type="domain" description="G-protein coupled receptors family 1 profile" evidence="6">
    <location>
        <begin position="1"/>
        <end position="61"/>
    </location>
</feature>
<proteinExistence type="predicted"/>
<feature type="transmembrane region" description="Helical" evidence="5">
    <location>
        <begin position="26"/>
        <end position="46"/>
    </location>
</feature>
<name>A0A0D8Y9K4_DICVI</name>
<gene>
    <name evidence="7" type="ORF">DICVIV_02606</name>
</gene>
<organism evidence="7 8">
    <name type="scientific">Dictyocaulus viviparus</name>
    <name type="common">Bovine lungworm</name>
    <dbReference type="NCBI Taxonomy" id="29172"/>
    <lineage>
        <taxon>Eukaryota</taxon>
        <taxon>Metazoa</taxon>
        <taxon>Ecdysozoa</taxon>
        <taxon>Nematoda</taxon>
        <taxon>Chromadorea</taxon>
        <taxon>Rhabditida</taxon>
        <taxon>Rhabditina</taxon>
        <taxon>Rhabditomorpha</taxon>
        <taxon>Strongyloidea</taxon>
        <taxon>Metastrongylidae</taxon>
        <taxon>Dictyocaulus</taxon>
    </lineage>
</organism>
<dbReference type="AlphaFoldDB" id="A0A0D8Y9K4"/>
<dbReference type="Proteomes" id="UP000053766">
    <property type="component" value="Unassembled WGS sequence"/>
</dbReference>
<dbReference type="OrthoDB" id="9445642at2759"/>
<sequence>MLAIATDKYVTICCHSRFLRSRRVRAIFLITLSWVAGTLIAILPLFNTFGFADVNEVKLDE</sequence>
<keyword evidence="4 5" id="KW-0472">Membrane</keyword>
<dbReference type="Gene3D" id="1.20.1070.10">
    <property type="entry name" value="Rhodopsin 7-helix transmembrane proteins"/>
    <property type="match status" value="1"/>
</dbReference>
<reference evidence="8" key="2">
    <citation type="journal article" date="2016" name="Sci. Rep.">
        <title>Dictyocaulus viviparus genome, variome and transcriptome elucidate lungworm biology and support future intervention.</title>
        <authorList>
            <person name="McNulty S.N."/>
            <person name="Strube C."/>
            <person name="Rosa B.A."/>
            <person name="Martin J.C."/>
            <person name="Tyagi R."/>
            <person name="Choi Y.J."/>
            <person name="Wang Q."/>
            <person name="Hallsworth Pepin K."/>
            <person name="Zhang X."/>
            <person name="Ozersky P."/>
            <person name="Wilson R.K."/>
            <person name="Sternberg P.W."/>
            <person name="Gasser R.B."/>
            <person name="Mitreva M."/>
        </authorList>
    </citation>
    <scope>NUCLEOTIDE SEQUENCE [LARGE SCALE GENOMIC DNA]</scope>
    <source>
        <strain evidence="8">HannoverDv2000</strain>
    </source>
</reference>
<dbReference type="SUPFAM" id="SSF81321">
    <property type="entry name" value="Family A G protein-coupled receptor-like"/>
    <property type="match status" value="1"/>
</dbReference>
<evidence type="ECO:0000256" key="5">
    <source>
        <dbReference type="SAM" id="Phobius"/>
    </source>
</evidence>
<keyword evidence="8" id="KW-1185">Reference proteome</keyword>
<dbReference type="PROSITE" id="PS50262">
    <property type="entry name" value="G_PROTEIN_RECEP_F1_2"/>
    <property type="match status" value="1"/>
</dbReference>
<keyword evidence="2 5" id="KW-0812">Transmembrane</keyword>
<evidence type="ECO:0000313" key="8">
    <source>
        <dbReference type="Proteomes" id="UP000053766"/>
    </source>
</evidence>
<dbReference type="GO" id="GO:0016020">
    <property type="term" value="C:membrane"/>
    <property type="evidence" value="ECO:0007669"/>
    <property type="project" value="UniProtKB-SubCell"/>
</dbReference>
<evidence type="ECO:0000256" key="4">
    <source>
        <dbReference type="ARBA" id="ARBA00023136"/>
    </source>
</evidence>